<evidence type="ECO:0000256" key="4">
    <source>
        <dbReference type="ARBA" id="ARBA00023098"/>
    </source>
</evidence>
<dbReference type="InterPro" id="IPR002123">
    <property type="entry name" value="Plipid/glycerol_acylTrfase"/>
</dbReference>
<keyword evidence="4" id="KW-0443">Lipid metabolism</keyword>
<dbReference type="OrthoDB" id="9803035at2"/>
<accession>A0A2Z4LLS2</accession>
<gene>
    <name evidence="6" type="ORF">DK849_00895</name>
</gene>
<keyword evidence="5 6" id="KW-0012">Acyltransferase</keyword>
<reference evidence="7" key="1">
    <citation type="submission" date="2018-06" db="EMBL/GenBank/DDBJ databases">
        <title>Complete genome sequences of Mycoplasma anatis, M. anseris and M. cloacale type strains.</title>
        <authorList>
            <person name="Grozner D."/>
            <person name="Forro B."/>
            <person name="Sulyok K.M."/>
            <person name="Marton S."/>
            <person name="Kreizinger Z."/>
            <person name="Banyai K."/>
            <person name="Gyuranecz M."/>
        </authorList>
    </citation>
    <scope>NUCLEOTIDE SEQUENCE [LARGE SCALE GENOMIC DNA]</scope>
    <source>
        <strain evidence="7">NCTC 10199</strain>
    </source>
</reference>
<evidence type="ECO:0000313" key="6">
    <source>
        <dbReference type="EMBL" id="AWX42640.1"/>
    </source>
</evidence>
<evidence type="ECO:0000256" key="1">
    <source>
        <dbReference type="ARBA" id="ARBA00005189"/>
    </source>
</evidence>
<keyword evidence="7" id="KW-1185">Reference proteome</keyword>
<dbReference type="EMBL" id="CP030103">
    <property type="protein sequence ID" value="AWX42640.1"/>
    <property type="molecule type" value="Genomic_DNA"/>
</dbReference>
<keyword evidence="3 6" id="KW-0808">Transferase</keyword>
<dbReference type="GO" id="GO:0003841">
    <property type="term" value="F:1-acylglycerol-3-phosphate O-acyltransferase activity"/>
    <property type="evidence" value="ECO:0007669"/>
    <property type="project" value="TreeGrafter"/>
</dbReference>
<dbReference type="SUPFAM" id="SSF69593">
    <property type="entry name" value="Glycerol-3-phosphate (1)-acyltransferase"/>
    <property type="match status" value="1"/>
</dbReference>
<dbReference type="KEGG" id="mclo:DK849_00895"/>
<sequence>MKLKTRMFWNILPILSLYWNIQLKARKNKRMPEYISKVERNEFLQKRFKSILKYLGIKVNVKGLENVPDGACLIVPNHSTYLDALIMTVAMNNNGNVDIKNKISSYIANSSVQDKKGIALVASLMDTFYLDMEKPREVVKNLYDFGNFVKSTKSCGVIFAEGTRTKDGKLGEFKPGAFKIAQDCFLPIVPVTINNAANALDKNREGILEVEVIFHNAIKPAMVNTVKTSDIAEIVKNTVASAYIEQTITSDETIKNTYTKRAHKK</sequence>
<proteinExistence type="predicted"/>
<organism evidence="6 7">
    <name type="scientific">Metamycoplasma cloacale</name>
    <dbReference type="NCBI Taxonomy" id="92401"/>
    <lineage>
        <taxon>Bacteria</taxon>
        <taxon>Bacillati</taxon>
        <taxon>Mycoplasmatota</taxon>
        <taxon>Mycoplasmoidales</taxon>
        <taxon>Metamycoplasmataceae</taxon>
        <taxon>Metamycoplasma</taxon>
    </lineage>
</organism>
<dbReference type="PANTHER" id="PTHR10434">
    <property type="entry name" value="1-ACYL-SN-GLYCEROL-3-PHOSPHATE ACYLTRANSFERASE"/>
    <property type="match status" value="1"/>
</dbReference>
<dbReference type="SMART" id="SM00563">
    <property type="entry name" value="PlsC"/>
    <property type="match status" value="1"/>
</dbReference>
<evidence type="ECO:0000313" key="7">
    <source>
        <dbReference type="Proteomes" id="UP000249865"/>
    </source>
</evidence>
<evidence type="ECO:0000256" key="3">
    <source>
        <dbReference type="ARBA" id="ARBA00022679"/>
    </source>
</evidence>
<dbReference type="PANTHER" id="PTHR10434:SF64">
    <property type="entry name" value="1-ACYL-SN-GLYCEROL-3-PHOSPHATE ACYLTRANSFERASE-RELATED"/>
    <property type="match status" value="1"/>
</dbReference>
<dbReference type="RefSeq" id="WP_029330070.1">
    <property type="nucleotide sequence ID" value="NZ_CP030103.1"/>
</dbReference>
<dbReference type="AlphaFoldDB" id="A0A2Z4LLS2"/>
<keyword evidence="2" id="KW-0444">Lipid biosynthesis</keyword>
<evidence type="ECO:0000256" key="2">
    <source>
        <dbReference type="ARBA" id="ARBA00022516"/>
    </source>
</evidence>
<dbReference type="Pfam" id="PF01553">
    <property type="entry name" value="Acyltransferase"/>
    <property type="match status" value="1"/>
</dbReference>
<protein>
    <submittedName>
        <fullName evidence="6">1-acyl-sn-glycerol-3-phosphate acyltransferase</fullName>
    </submittedName>
</protein>
<dbReference type="GO" id="GO:0006654">
    <property type="term" value="P:phosphatidic acid biosynthetic process"/>
    <property type="evidence" value="ECO:0007669"/>
    <property type="project" value="TreeGrafter"/>
</dbReference>
<comment type="pathway">
    <text evidence="1">Lipid metabolism.</text>
</comment>
<evidence type="ECO:0000256" key="5">
    <source>
        <dbReference type="ARBA" id="ARBA00023315"/>
    </source>
</evidence>
<name>A0A2Z4LLS2_9BACT</name>
<dbReference type="CDD" id="cd07989">
    <property type="entry name" value="LPLAT_AGPAT-like"/>
    <property type="match status" value="1"/>
</dbReference>
<dbReference type="Proteomes" id="UP000249865">
    <property type="component" value="Chromosome"/>
</dbReference>